<dbReference type="GO" id="GO:0008270">
    <property type="term" value="F:zinc ion binding"/>
    <property type="evidence" value="ECO:0007669"/>
    <property type="project" value="UniProtKB-KW"/>
</dbReference>
<reference evidence="6" key="1">
    <citation type="journal article" date="2023" name="Plant J.">
        <title>Genome sequences and population genomics provide insights into the demographic history, inbreeding, and mutation load of two 'living fossil' tree species of Dipteronia.</title>
        <authorList>
            <person name="Feng Y."/>
            <person name="Comes H.P."/>
            <person name="Chen J."/>
            <person name="Zhu S."/>
            <person name="Lu R."/>
            <person name="Zhang X."/>
            <person name="Li P."/>
            <person name="Qiu J."/>
            <person name="Olsen K.M."/>
            <person name="Qiu Y."/>
        </authorList>
    </citation>
    <scope>NUCLEOTIDE SEQUENCE</scope>
    <source>
        <strain evidence="6">KIB01</strain>
    </source>
</reference>
<keyword evidence="2 4" id="KW-0863">Zinc-finger</keyword>
<evidence type="ECO:0000256" key="1">
    <source>
        <dbReference type="ARBA" id="ARBA00022723"/>
    </source>
</evidence>
<name>A0AAD9XL07_9ROSI</name>
<sequence>MHHQLTDAAHLVILKRVEKCAYMTVNPVDWNIFSVKWSRKQWTVDLAQKTCTCNKFQMDMFPCSHELAAARERNLDYTSLCSDFYKRQTLIDAYSVPIVPVGHLSSWIVPTDIADRVIK</sequence>
<evidence type="ECO:0000256" key="2">
    <source>
        <dbReference type="ARBA" id="ARBA00022771"/>
    </source>
</evidence>
<dbReference type="PROSITE" id="PS50966">
    <property type="entry name" value="ZF_SWIM"/>
    <property type="match status" value="1"/>
</dbReference>
<gene>
    <name evidence="6" type="ORF">Ddye_007766</name>
</gene>
<dbReference type="InterPro" id="IPR006564">
    <property type="entry name" value="Znf_PMZ"/>
</dbReference>
<evidence type="ECO:0000259" key="5">
    <source>
        <dbReference type="PROSITE" id="PS50966"/>
    </source>
</evidence>
<proteinExistence type="predicted"/>
<keyword evidence="7" id="KW-1185">Reference proteome</keyword>
<evidence type="ECO:0000313" key="7">
    <source>
        <dbReference type="Proteomes" id="UP001280121"/>
    </source>
</evidence>
<feature type="domain" description="SWIM-type" evidence="5">
    <location>
        <begin position="42"/>
        <end position="74"/>
    </location>
</feature>
<dbReference type="AlphaFoldDB" id="A0AAD9XL07"/>
<dbReference type="Pfam" id="PF04434">
    <property type="entry name" value="SWIM"/>
    <property type="match status" value="1"/>
</dbReference>
<evidence type="ECO:0000313" key="6">
    <source>
        <dbReference type="EMBL" id="KAK2661233.1"/>
    </source>
</evidence>
<accession>A0AAD9XL07</accession>
<dbReference type="EMBL" id="JANJYI010000002">
    <property type="protein sequence ID" value="KAK2661233.1"/>
    <property type="molecule type" value="Genomic_DNA"/>
</dbReference>
<protein>
    <recommendedName>
        <fullName evidence="5">SWIM-type domain-containing protein</fullName>
    </recommendedName>
</protein>
<dbReference type="SMART" id="SM00575">
    <property type="entry name" value="ZnF_PMZ"/>
    <property type="match status" value="1"/>
</dbReference>
<keyword evidence="3" id="KW-0862">Zinc</keyword>
<dbReference type="Proteomes" id="UP001280121">
    <property type="component" value="Unassembled WGS sequence"/>
</dbReference>
<keyword evidence="1" id="KW-0479">Metal-binding</keyword>
<evidence type="ECO:0000256" key="3">
    <source>
        <dbReference type="ARBA" id="ARBA00022833"/>
    </source>
</evidence>
<comment type="caution">
    <text evidence="6">The sequence shown here is derived from an EMBL/GenBank/DDBJ whole genome shotgun (WGS) entry which is preliminary data.</text>
</comment>
<dbReference type="InterPro" id="IPR007527">
    <property type="entry name" value="Znf_SWIM"/>
</dbReference>
<evidence type="ECO:0000256" key="4">
    <source>
        <dbReference type="PROSITE-ProRule" id="PRU00325"/>
    </source>
</evidence>
<organism evidence="6 7">
    <name type="scientific">Dipteronia dyeriana</name>
    <dbReference type="NCBI Taxonomy" id="168575"/>
    <lineage>
        <taxon>Eukaryota</taxon>
        <taxon>Viridiplantae</taxon>
        <taxon>Streptophyta</taxon>
        <taxon>Embryophyta</taxon>
        <taxon>Tracheophyta</taxon>
        <taxon>Spermatophyta</taxon>
        <taxon>Magnoliopsida</taxon>
        <taxon>eudicotyledons</taxon>
        <taxon>Gunneridae</taxon>
        <taxon>Pentapetalae</taxon>
        <taxon>rosids</taxon>
        <taxon>malvids</taxon>
        <taxon>Sapindales</taxon>
        <taxon>Sapindaceae</taxon>
        <taxon>Hippocastanoideae</taxon>
        <taxon>Acereae</taxon>
        <taxon>Dipteronia</taxon>
    </lineage>
</organism>